<evidence type="ECO:0000256" key="9">
    <source>
        <dbReference type="SAM" id="Phobius"/>
    </source>
</evidence>
<evidence type="ECO:0000256" key="2">
    <source>
        <dbReference type="ARBA" id="ARBA00006175"/>
    </source>
</evidence>
<feature type="transmembrane region" description="Helical" evidence="9">
    <location>
        <begin position="40"/>
        <end position="59"/>
    </location>
</feature>
<evidence type="ECO:0000313" key="11">
    <source>
        <dbReference type="Proteomes" id="UP000193685"/>
    </source>
</evidence>
<keyword evidence="3 7" id="KW-0813">Transport</keyword>
<dbReference type="Gene3D" id="1.20.1080.10">
    <property type="entry name" value="Glycerol uptake facilitator protein"/>
    <property type="match status" value="1"/>
</dbReference>
<dbReference type="InterPro" id="IPR022357">
    <property type="entry name" value="MIP_CS"/>
</dbReference>
<comment type="subcellular location">
    <subcellularLocation>
        <location evidence="1">Membrane</location>
        <topology evidence="1">Multi-pass membrane protein</topology>
    </subcellularLocation>
</comment>
<dbReference type="OrthoDB" id="3222at2759"/>
<evidence type="ECO:0000256" key="8">
    <source>
        <dbReference type="SAM" id="MobiDB-lite"/>
    </source>
</evidence>
<evidence type="ECO:0000313" key="10">
    <source>
        <dbReference type="EMBL" id="ORY83161.1"/>
    </source>
</evidence>
<proteinExistence type="inferred from homology"/>
<feature type="transmembrane region" description="Helical" evidence="9">
    <location>
        <begin position="240"/>
        <end position="263"/>
    </location>
</feature>
<keyword evidence="11" id="KW-1185">Reference proteome</keyword>
<evidence type="ECO:0000256" key="3">
    <source>
        <dbReference type="ARBA" id="ARBA00022448"/>
    </source>
</evidence>
<keyword evidence="4 7" id="KW-0812">Transmembrane</keyword>
<comment type="caution">
    <text evidence="10">The sequence shown here is derived from an EMBL/GenBank/DDBJ whole genome shotgun (WGS) entry which is preliminary data.</text>
</comment>
<keyword evidence="6 9" id="KW-0472">Membrane</keyword>
<dbReference type="InterPro" id="IPR050363">
    <property type="entry name" value="MIP/Aquaporin"/>
</dbReference>
<comment type="similarity">
    <text evidence="2 7">Belongs to the MIP/aquaporin (TC 1.A.8) family.</text>
</comment>
<dbReference type="GeneID" id="63784283"/>
<dbReference type="STRING" id="56484.A0A1Y2FGU2"/>
<evidence type="ECO:0000256" key="6">
    <source>
        <dbReference type="ARBA" id="ARBA00023136"/>
    </source>
</evidence>
<dbReference type="PANTHER" id="PTHR43829">
    <property type="entry name" value="AQUAPORIN OR AQUAGLYCEROPORIN RELATED"/>
    <property type="match status" value="1"/>
</dbReference>
<name>A0A1Y2FGU2_PROLT</name>
<keyword evidence="5 9" id="KW-1133">Transmembrane helix</keyword>
<feature type="transmembrane region" description="Helical" evidence="9">
    <location>
        <begin position="188"/>
        <end position="206"/>
    </location>
</feature>
<feature type="transmembrane region" description="Helical" evidence="9">
    <location>
        <begin position="114"/>
        <end position="133"/>
    </location>
</feature>
<dbReference type="SUPFAM" id="SSF81338">
    <property type="entry name" value="Aquaporin-like"/>
    <property type="match status" value="1"/>
</dbReference>
<dbReference type="PROSITE" id="PS00221">
    <property type="entry name" value="MIP"/>
    <property type="match status" value="1"/>
</dbReference>
<evidence type="ECO:0000256" key="4">
    <source>
        <dbReference type="ARBA" id="ARBA00022692"/>
    </source>
</evidence>
<dbReference type="InterPro" id="IPR000425">
    <property type="entry name" value="MIP"/>
</dbReference>
<reference evidence="10 11" key="1">
    <citation type="submission" date="2016-07" db="EMBL/GenBank/DDBJ databases">
        <title>Pervasive Adenine N6-methylation of Active Genes in Fungi.</title>
        <authorList>
            <consortium name="DOE Joint Genome Institute"/>
            <person name="Mondo S.J."/>
            <person name="Dannebaum R.O."/>
            <person name="Kuo R.C."/>
            <person name="Labutti K."/>
            <person name="Haridas S."/>
            <person name="Kuo A."/>
            <person name="Salamov A."/>
            <person name="Ahrendt S.R."/>
            <person name="Lipzen A."/>
            <person name="Sullivan W."/>
            <person name="Andreopoulos W.B."/>
            <person name="Clum A."/>
            <person name="Lindquist E."/>
            <person name="Daum C."/>
            <person name="Ramamoorthy G.K."/>
            <person name="Gryganskyi A."/>
            <person name="Culley D."/>
            <person name="Magnuson J.K."/>
            <person name="James T.Y."/>
            <person name="O'Malley M.A."/>
            <person name="Stajich J.E."/>
            <person name="Spatafora J.W."/>
            <person name="Visel A."/>
            <person name="Grigoriev I.V."/>
        </authorList>
    </citation>
    <scope>NUCLEOTIDE SEQUENCE [LARGE SCALE GENOMIC DNA]</scope>
    <source>
        <strain evidence="10 11">12-1054</strain>
    </source>
</reference>
<dbReference type="GO" id="GO:0015254">
    <property type="term" value="F:glycerol channel activity"/>
    <property type="evidence" value="ECO:0007669"/>
    <property type="project" value="TreeGrafter"/>
</dbReference>
<dbReference type="RefSeq" id="XP_040725742.1">
    <property type="nucleotide sequence ID" value="XM_040867684.1"/>
</dbReference>
<dbReference type="PRINTS" id="PR00783">
    <property type="entry name" value="MINTRINSICP"/>
</dbReference>
<gene>
    <name evidence="10" type="ORF">BCR37DRAFT_346402</name>
</gene>
<protein>
    <submittedName>
        <fullName evidence="10">Aquaporin</fullName>
    </submittedName>
</protein>
<dbReference type="PANTHER" id="PTHR43829:SF24">
    <property type="entry name" value="MIP AQUAPORIN (EUROFUNG)"/>
    <property type="match status" value="1"/>
</dbReference>
<feature type="compositionally biased region" description="Polar residues" evidence="8">
    <location>
        <begin position="17"/>
        <end position="27"/>
    </location>
</feature>
<organism evidence="10 11">
    <name type="scientific">Protomyces lactucae-debilis</name>
    <dbReference type="NCBI Taxonomy" id="2754530"/>
    <lineage>
        <taxon>Eukaryota</taxon>
        <taxon>Fungi</taxon>
        <taxon>Dikarya</taxon>
        <taxon>Ascomycota</taxon>
        <taxon>Taphrinomycotina</taxon>
        <taxon>Taphrinomycetes</taxon>
        <taxon>Taphrinales</taxon>
        <taxon>Protomycetaceae</taxon>
        <taxon>Protomyces</taxon>
    </lineage>
</organism>
<feature type="region of interest" description="Disordered" evidence="8">
    <location>
        <begin position="1"/>
        <end position="27"/>
    </location>
</feature>
<dbReference type="AlphaFoldDB" id="A0A1Y2FGU2"/>
<evidence type="ECO:0000256" key="7">
    <source>
        <dbReference type="RuleBase" id="RU000477"/>
    </source>
</evidence>
<evidence type="ECO:0000256" key="1">
    <source>
        <dbReference type="ARBA" id="ARBA00004141"/>
    </source>
</evidence>
<dbReference type="InterPro" id="IPR023271">
    <property type="entry name" value="Aquaporin-like"/>
</dbReference>
<dbReference type="Pfam" id="PF00230">
    <property type="entry name" value="MIP"/>
    <property type="match status" value="1"/>
</dbReference>
<dbReference type="Proteomes" id="UP000193685">
    <property type="component" value="Unassembled WGS sequence"/>
</dbReference>
<dbReference type="GO" id="GO:0005886">
    <property type="term" value="C:plasma membrane"/>
    <property type="evidence" value="ECO:0007669"/>
    <property type="project" value="TreeGrafter"/>
</dbReference>
<accession>A0A1Y2FGU2</accession>
<dbReference type="OMA" id="HSCFTDF"/>
<evidence type="ECO:0000256" key="5">
    <source>
        <dbReference type="ARBA" id="ARBA00022989"/>
    </source>
</evidence>
<dbReference type="GO" id="GO:0015250">
    <property type="term" value="F:water channel activity"/>
    <property type="evidence" value="ECO:0007669"/>
    <property type="project" value="TreeGrafter"/>
</dbReference>
<feature type="transmembrane region" description="Helical" evidence="9">
    <location>
        <begin position="153"/>
        <end position="176"/>
    </location>
</feature>
<sequence length="290" mass="31023">MPSTGIADTRVADCRSDTPSPELSNSTNHWARFRSTHREVLAEFLATTILICIGQASTLQSTLDPDGSNKLAALSYGIGVMLSIYVAGSISDAHLNPAITVALAVFRGFPKRRILGYVVAQVMGAVAGCSIAYGVYSALGPTASQLVTAPTRTSYVCAFFNEFVASAIFMAGFLAISDVSNCPPVTGTDPFIIALIIAVLGFSFGYPMGPSLNPIRDFAPRVIAACVTLSGEVFTMHHYWFLWGGILAPILGCLFGSLVYDLFVFTGAESPINWHYGKSHKRHEDEQAPV</sequence>
<dbReference type="EMBL" id="MCFI01000008">
    <property type="protein sequence ID" value="ORY83161.1"/>
    <property type="molecule type" value="Genomic_DNA"/>
</dbReference>